<keyword evidence="3" id="KW-0808">Transferase</keyword>
<reference evidence="3" key="1">
    <citation type="submission" date="2020-02" db="EMBL/GenBank/DDBJ databases">
        <authorList>
            <person name="Meier V. D."/>
        </authorList>
    </citation>
    <scope>NUCLEOTIDE SEQUENCE</scope>
    <source>
        <strain evidence="3">AVDCRST_MAG75</strain>
    </source>
</reference>
<dbReference type="InterPro" id="IPR016181">
    <property type="entry name" value="Acyl_CoA_acyltransferase"/>
</dbReference>
<dbReference type="InterPro" id="IPR000182">
    <property type="entry name" value="GNAT_dom"/>
</dbReference>
<dbReference type="PANTHER" id="PTHR43441:SF10">
    <property type="entry name" value="ACETYLTRANSFERASE"/>
    <property type="match status" value="1"/>
</dbReference>
<evidence type="ECO:0000259" key="2">
    <source>
        <dbReference type="PROSITE" id="PS51186"/>
    </source>
</evidence>
<dbReference type="SUPFAM" id="SSF55729">
    <property type="entry name" value="Acyl-CoA N-acyltransferases (Nat)"/>
    <property type="match status" value="2"/>
</dbReference>
<proteinExistence type="predicted"/>
<dbReference type="GO" id="GO:0008999">
    <property type="term" value="F:protein-N-terminal-alanine acetyltransferase activity"/>
    <property type="evidence" value="ECO:0007669"/>
    <property type="project" value="TreeGrafter"/>
</dbReference>
<sequence length="422" mass="46054">MKAEESGELMGRDPTLDPADKFRSTAEHRPGKPGCPQVAGWLDGSMTLTEAPLPFPDCVPTLTDVERTVTLRAHGAGDLDALVEQCNDPATRLWTTVPISEGGYTRADAEGFALRFVPQAWAAGRTRLWAIEAEIDSRRRFCGSIDLRLRDNAEAEVGFGLHPAARGRSVMSTALRIVVKHGFDDLGLQVIRWRARVGNWPSRRVAAAAGFRFDGMVRGLLVHRGQRFDGWVATITSADTRAALPWLDPPVLRTTGLILRPFSDADVPRIVAATTDPRTQHWLVSLPDPYRVSDARAYVEATRELAARDRGLVWCVSDATSDLCIGAVSVEGFGGYARRREIGYWAHPAARGRGVMTTAVGAVTRYVEDNDLADSLLIRCAVGNAASRHVAEAAGYSQIGIQPRCEPLRDGSMSDLVLYSRP</sequence>
<dbReference type="PROSITE" id="PS51186">
    <property type="entry name" value="GNAT"/>
    <property type="match status" value="1"/>
</dbReference>
<organism evidence="3">
    <name type="scientific">uncultured Propionibacteriaceae bacterium</name>
    <dbReference type="NCBI Taxonomy" id="257457"/>
    <lineage>
        <taxon>Bacteria</taxon>
        <taxon>Bacillati</taxon>
        <taxon>Actinomycetota</taxon>
        <taxon>Actinomycetes</taxon>
        <taxon>Propionibacteriales</taxon>
        <taxon>Propionibacteriaceae</taxon>
        <taxon>environmental samples</taxon>
    </lineage>
</organism>
<dbReference type="InterPro" id="IPR051908">
    <property type="entry name" value="Ribosomal_N-acetyltransferase"/>
</dbReference>
<dbReference type="Gene3D" id="3.40.630.30">
    <property type="match status" value="2"/>
</dbReference>
<feature type="compositionally biased region" description="Basic and acidic residues" evidence="1">
    <location>
        <begin position="1"/>
        <end position="30"/>
    </location>
</feature>
<gene>
    <name evidence="3" type="ORF">AVDCRST_MAG75-1829</name>
</gene>
<evidence type="ECO:0000256" key="1">
    <source>
        <dbReference type="SAM" id="MobiDB-lite"/>
    </source>
</evidence>
<accession>A0A6J4NR87</accession>
<evidence type="ECO:0000313" key="3">
    <source>
        <dbReference type="EMBL" id="CAA9395899.1"/>
    </source>
</evidence>
<dbReference type="GO" id="GO:1990189">
    <property type="term" value="F:protein N-terminal-serine acetyltransferase activity"/>
    <property type="evidence" value="ECO:0007669"/>
    <property type="project" value="TreeGrafter"/>
</dbReference>
<feature type="domain" description="N-acetyltransferase" evidence="2">
    <location>
        <begin position="257"/>
        <end position="422"/>
    </location>
</feature>
<name>A0A6J4NR87_9ACTN</name>
<protein>
    <submittedName>
        <fullName evidence="3">Acetyltransferase, GNAT family</fullName>
    </submittedName>
</protein>
<dbReference type="Pfam" id="PF13302">
    <property type="entry name" value="Acetyltransf_3"/>
    <property type="match status" value="2"/>
</dbReference>
<dbReference type="AlphaFoldDB" id="A0A6J4NR87"/>
<feature type="region of interest" description="Disordered" evidence="1">
    <location>
        <begin position="1"/>
        <end position="35"/>
    </location>
</feature>
<dbReference type="PANTHER" id="PTHR43441">
    <property type="entry name" value="RIBOSOMAL-PROTEIN-SERINE ACETYLTRANSFERASE"/>
    <property type="match status" value="1"/>
</dbReference>
<dbReference type="GO" id="GO:0005737">
    <property type="term" value="C:cytoplasm"/>
    <property type="evidence" value="ECO:0007669"/>
    <property type="project" value="TreeGrafter"/>
</dbReference>
<dbReference type="EMBL" id="CADCUO010000114">
    <property type="protein sequence ID" value="CAA9395899.1"/>
    <property type="molecule type" value="Genomic_DNA"/>
</dbReference>